<dbReference type="PIRSF" id="PIRSF036402">
    <property type="entry name" value="Ureas_acces_UreE"/>
    <property type="match status" value="1"/>
</dbReference>
<dbReference type="GO" id="GO:0065003">
    <property type="term" value="P:protein-containing complex assembly"/>
    <property type="evidence" value="ECO:0007669"/>
    <property type="project" value="InterPro"/>
</dbReference>
<evidence type="ECO:0000313" key="7">
    <source>
        <dbReference type="EMBL" id="GGI99486.1"/>
    </source>
</evidence>
<dbReference type="AlphaFoldDB" id="A0A917K679"/>
<evidence type="ECO:0000259" key="6">
    <source>
        <dbReference type="SMART" id="SM00988"/>
    </source>
</evidence>
<dbReference type="SMART" id="SM00988">
    <property type="entry name" value="UreE_N"/>
    <property type="match status" value="1"/>
</dbReference>
<dbReference type="InterPro" id="IPR036118">
    <property type="entry name" value="UreE_N_sf"/>
</dbReference>
<dbReference type="Pfam" id="PF05194">
    <property type="entry name" value="UreE_C"/>
    <property type="match status" value="1"/>
</dbReference>
<dbReference type="InterPro" id="IPR004029">
    <property type="entry name" value="UreE_N"/>
</dbReference>
<dbReference type="Gene3D" id="3.30.70.790">
    <property type="entry name" value="UreE, C-terminal domain"/>
    <property type="match status" value="1"/>
</dbReference>
<keyword evidence="4 5" id="KW-0143">Chaperone</keyword>
<dbReference type="SUPFAM" id="SSF69287">
    <property type="entry name" value="Urease metallochaperone UreE, N-terminal domain"/>
    <property type="match status" value="1"/>
</dbReference>
<dbReference type="EMBL" id="BMOY01000006">
    <property type="protein sequence ID" value="GGI99486.1"/>
    <property type="molecule type" value="Genomic_DNA"/>
</dbReference>
<comment type="caution">
    <text evidence="7">The sequence shown here is derived from an EMBL/GenBank/DDBJ whole genome shotgun (WGS) entry which is preliminary data.</text>
</comment>
<proteinExistence type="inferred from homology"/>
<dbReference type="Pfam" id="PF02814">
    <property type="entry name" value="UreE_N"/>
    <property type="match status" value="1"/>
</dbReference>
<dbReference type="RefSeq" id="WP_188881062.1">
    <property type="nucleotide sequence ID" value="NZ_BMOY01000006.1"/>
</dbReference>
<evidence type="ECO:0000256" key="5">
    <source>
        <dbReference type="HAMAP-Rule" id="MF_00822"/>
    </source>
</evidence>
<organism evidence="7 8">
    <name type="scientific">Alicyclobacillus cellulosilyticus</name>
    <dbReference type="NCBI Taxonomy" id="1003997"/>
    <lineage>
        <taxon>Bacteria</taxon>
        <taxon>Bacillati</taxon>
        <taxon>Bacillota</taxon>
        <taxon>Bacilli</taxon>
        <taxon>Bacillales</taxon>
        <taxon>Alicyclobacillaceae</taxon>
        <taxon>Alicyclobacillus</taxon>
    </lineage>
</organism>
<keyword evidence="3 5" id="KW-0533">Nickel</keyword>
<dbReference type="SUPFAM" id="SSF69737">
    <property type="entry name" value="Urease metallochaperone UreE, C-terminal domain"/>
    <property type="match status" value="1"/>
</dbReference>
<gene>
    <name evidence="5 7" type="primary">ureE</name>
    <name evidence="7" type="ORF">GCM10010885_05960</name>
</gene>
<feature type="domain" description="UreE urease accessory N-terminal" evidence="6">
    <location>
        <begin position="6"/>
        <end position="69"/>
    </location>
</feature>
<protein>
    <recommendedName>
        <fullName evidence="5">Urease accessory protein UreE</fullName>
    </recommendedName>
</protein>
<dbReference type="GO" id="GO:0051082">
    <property type="term" value="F:unfolded protein binding"/>
    <property type="evidence" value="ECO:0007669"/>
    <property type="project" value="UniProtKB-UniRule"/>
</dbReference>
<comment type="function">
    <text evidence="5">Involved in urease metallocenter assembly. Binds nickel. Probably functions as a nickel donor during metallocenter assembly.</text>
</comment>
<dbReference type="InterPro" id="IPR012406">
    <property type="entry name" value="UreE"/>
</dbReference>
<evidence type="ECO:0000256" key="2">
    <source>
        <dbReference type="ARBA" id="ARBA00022490"/>
    </source>
</evidence>
<keyword evidence="8" id="KW-1185">Reference proteome</keyword>
<dbReference type="Proteomes" id="UP000637695">
    <property type="component" value="Unassembled WGS sequence"/>
</dbReference>
<evidence type="ECO:0000256" key="1">
    <source>
        <dbReference type="ARBA" id="ARBA00004496"/>
    </source>
</evidence>
<dbReference type="InterPro" id="IPR007864">
    <property type="entry name" value="UreE_C_dom"/>
</dbReference>
<evidence type="ECO:0000256" key="4">
    <source>
        <dbReference type="ARBA" id="ARBA00023186"/>
    </source>
</evidence>
<dbReference type="GO" id="GO:0005737">
    <property type="term" value="C:cytoplasm"/>
    <property type="evidence" value="ECO:0007669"/>
    <property type="project" value="UniProtKB-SubCell"/>
</dbReference>
<dbReference type="HAMAP" id="MF_00822">
    <property type="entry name" value="UreE"/>
    <property type="match status" value="1"/>
</dbReference>
<comment type="similarity">
    <text evidence="5">Belongs to the UreE family.</text>
</comment>
<dbReference type="GO" id="GO:0016151">
    <property type="term" value="F:nickel cation binding"/>
    <property type="evidence" value="ECO:0007669"/>
    <property type="project" value="UniProtKB-UniRule"/>
</dbReference>
<reference evidence="7" key="1">
    <citation type="journal article" date="2014" name="Int. J. Syst. Evol. Microbiol.">
        <title>Complete genome sequence of Corynebacterium casei LMG S-19264T (=DSM 44701T), isolated from a smear-ripened cheese.</title>
        <authorList>
            <consortium name="US DOE Joint Genome Institute (JGI-PGF)"/>
            <person name="Walter F."/>
            <person name="Albersmeier A."/>
            <person name="Kalinowski J."/>
            <person name="Ruckert C."/>
        </authorList>
    </citation>
    <scope>NUCLEOTIDE SEQUENCE</scope>
    <source>
        <strain evidence="7">JCM 18487</strain>
    </source>
</reference>
<accession>A0A917K679</accession>
<dbReference type="CDD" id="cd00571">
    <property type="entry name" value="UreE"/>
    <property type="match status" value="1"/>
</dbReference>
<reference evidence="7" key="2">
    <citation type="submission" date="2020-09" db="EMBL/GenBank/DDBJ databases">
        <authorList>
            <person name="Sun Q."/>
            <person name="Ohkuma M."/>
        </authorList>
    </citation>
    <scope>NUCLEOTIDE SEQUENCE</scope>
    <source>
        <strain evidence="7">JCM 18487</strain>
    </source>
</reference>
<keyword evidence="2 5" id="KW-0963">Cytoplasm</keyword>
<comment type="subcellular location">
    <subcellularLocation>
        <location evidence="1 5">Cytoplasm</location>
    </subcellularLocation>
</comment>
<evidence type="ECO:0000313" key="8">
    <source>
        <dbReference type="Proteomes" id="UP000637695"/>
    </source>
</evidence>
<dbReference type="Gene3D" id="2.60.260.20">
    <property type="entry name" value="Urease metallochaperone UreE, N-terminal domain"/>
    <property type="match status" value="1"/>
</dbReference>
<sequence>MILEARVGHVSTHPLDGRTVERIRLSSHDLAKRLLRVTTDAGREVGIRLPEGTELRDGDILWMDDRVAIVIDVLPEELLVVGPRSLREMGEVAHQLGNRHIPVQFADDLLLVQYDYLVERLLQELEVPYRRETRKVARPFRHVGHHHAS</sequence>
<dbReference type="GO" id="GO:0006457">
    <property type="term" value="P:protein folding"/>
    <property type="evidence" value="ECO:0007669"/>
    <property type="project" value="InterPro"/>
</dbReference>
<dbReference type="GO" id="GO:0019627">
    <property type="term" value="P:urea metabolic process"/>
    <property type="evidence" value="ECO:0007669"/>
    <property type="project" value="InterPro"/>
</dbReference>
<name>A0A917K679_9BACL</name>
<evidence type="ECO:0000256" key="3">
    <source>
        <dbReference type="ARBA" id="ARBA00022596"/>
    </source>
</evidence>